<evidence type="ECO:0000256" key="6">
    <source>
        <dbReference type="ARBA" id="ARBA00022898"/>
    </source>
</evidence>
<organism evidence="12 13">
    <name type="scientific">Candidatus Niyogibacteria bacterium CG10_big_fil_rev_8_21_14_0_10_42_19</name>
    <dbReference type="NCBI Taxonomy" id="1974725"/>
    <lineage>
        <taxon>Bacteria</taxon>
        <taxon>Candidatus Niyogiibacteriota</taxon>
    </lineage>
</organism>
<dbReference type="Proteomes" id="UP000229383">
    <property type="component" value="Unassembled WGS sequence"/>
</dbReference>
<dbReference type="PIRSF" id="PIRSF005572">
    <property type="entry name" value="NifS"/>
    <property type="match status" value="1"/>
</dbReference>
<keyword evidence="8" id="KW-0411">Iron-sulfur</keyword>
<dbReference type="InterPro" id="IPR015421">
    <property type="entry name" value="PyrdxlP-dep_Trfase_major"/>
</dbReference>
<evidence type="ECO:0000256" key="8">
    <source>
        <dbReference type="ARBA" id="ARBA00023014"/>
    </source>
</evidence>
<evidence type="ECO:0000256" key="3">
    <source>
        <dbReference type="ARBA" id="ARBA00012239"/>
    </source>
</evidence>
<dbReference type="PANTHER" id="PTHR11601:SF34">
    <property type="entry name" value="CYSTEINE DESULFURASE"/>
    <property type="match status" value="1"/>
</dbReference>
<evidence type="ECO:0000313" key="13">
    <source>
        <dbReference type="Proteomes" id="UP000229383"/>
    </source>
</evidence>
<evidence type="ECO:0000256" key="2">
    <source>
        <dbReference type="ARBA" id="ARBA00006490"/>
    </source>
</evidence>
<gene>
    <name evidence="12" type="ORF">COU46_03055</name>
</gene>
<dbReference type="InterPro" id="IPR015424">
    <property type="entry name" value="PyrdxlP-dep_Trfase"/>
</dbReference>
<dbReference type="Pfam" id="PF00266">
    <property type="entry name" value="Aminotran_5"/>
    <property type="match status" value="1"/>
</dbReference>
<proteinExistence type="inferred from homology"/>
<sequence>MIGNKKIYLDYAASTPVSPEVISVMEKYWSGVFANPGSLHSCGHEALIAVDNARDVLKKFLGAQYSREIIFTGSATEANNLAIRGLISRLKKKNPNAGKLHIITSAIEHKSVLEPVRMLEKEGVIDADYLVADGEGYISPRQVLNAIRPETVLVSMGYANNEIGVIQHISKIGSMIRDLGRDDLYFHTDAAQAAQFLDMNVENLKVDLMTLSAQKIYGPKGVGALYIKEGIKLEPILFGGGQEYGLRSSTENVPLIAGFAEAVRLLGEKDHKESATRINEMRSALSGELEEIFPRAFLNGPKENRLANNINLCLGALVDGESLLIMLSEKGVCVSSGAACAGRAQKPSHVLRAIGRSEKEARASIRITLGRNTTSQEINQFKAIFVDLIKKFIYNKVK</sequence>
<evidence type="ECO:0000256" key="1">
    <source>
        <dbReference type="ARBA" id="ARBA00001933"/>
    </source>
</evidence>
<comment type="catalytic activity">
    <reaction evidence="9">
        <text>(sulfur carrier)-H + L-cysteine = (sulfur carrier)-SH + L-alanine</text>
        <dbReference type="Rhea" id="RHEA:43892"/>
        <dbReference type="Rhea" id="RHEA-COMP:14737"/>
        <dbReference type="Rhea" id="RHEA-COMP:14739"/>
        <dbReference type="ChEBI" id="CHEBI:29917"/>
        <dbReference type="ChEBI" id="CHEBI:35235"/>
        <dbReference type="ChEBI" id="CHEBI:57972"/>
        <dbReference type="ChEBI" id="CHEBI:64428"/>
        <dbReference type="EC" id="2.8.1.7"/>
    </reaction>
</comment>
<keyword evidence="5" id="KW-0479">Metal-binding</keyword>
<dbReference type="InterPro" id="IPR016454">
    <property type="entry name" value="Cysteine_dSase"/>
</dbReference>
<accession>A0A2H0TEX9</accession>
<evidence type="ECO:0000256" key="5">
    <source>
        <dbReference type="ARBA" id="ARBA00022723"/>
    </source>
</evidence>
<dbReference type="GO" id="GO:0046872">
    <property type="term" value="F:metal ion binding"/>
    <property type="evidence" value="ECO:0007669"/>
    <property type="project" value="UniProtKB-KW"/>
</dbReference>
<evidence type="ECO:0000256" key="4">
    <source>
        <dbReference type="ARBA" id="ARBA00022679"/>
    </source>
</evidence>
<keyword evidence="4" id="KW-0808">Transferase</keyword>
<dbReference type="SUPFAM" id="SSF53383">
    <property type="entry name" value="PLP-dependent transferases"/>
    <property type="match status" value="1"/>
</dbReference>
<dbReference type="Gene3D" id="3.90.1150.10">
    <property type="entry name" value="Aspartate Aminotransferase, domain 1"/>
    <property type="match status" value="1"/>
</dbReference>
<evidence type="ECO:0000313" key="12">
    <source>
        <dbReference type="EMBL" id="PIR70109.1"/>
    </source>
</evidence>
<reference evidence="13" key="1">
    <citation type="submission" date="2017-09" db="EMBL/GenBank/DDBJ databases">
        <title>Depth-based differentiation of microbial function through sediment-hosted aquifers and enrichment of novel symbionts in the deep terrestrial subsurface.</title>
        <authorList>
            <person name="Probst A.J."/>
            <person name="Ladd B."/>
            <person name="Jarett J.K."/>
            <person name="Geller-Mcgrath D.E."/>
            <person name="Sieber C.M.K."/>
            <person name="Emerson J.B."/>
            <person name="Anantharaman K."/>
            <person name="Thomas B.C."/>
            <person name="Malmstrom R."/>
            <person name="Stieglmeier M."/>
            <person name="Klingl A."/>
            <person name="Woyke T."/>
            <person name="Ryan C.M."/>
            <person name="Banfield J.F."/>
        </authorList>
    </citation>
    <scope>NUCLEOTIDE SEQUENCE [LARGE SCALE GENOMIC DNA]</scope>
</reference>
<dbReference type="GO" id="GO:0031071">
    <property type="term" value="F:cysteine desulfurase activity"/>
    <property type="evidence" value="ECO:0007669"/>
    <property type="project" value="UniProtKB-EC"/>
</dbReference>
<dbReference type="Gene3D" id="3.40.640.10">
    <property type="entry name" value="Type I PLP-dependent aspartate aminotransferase-like (Major domain)"/>
    <property type="match status" value="1"/>
</dbReference>
<dbReference type="PANTHER" id="PTHR11601">
    <property type="entry name" value="CYSTEINE DESULFURYLASE FAMILY MEMBER"/>
    <property type="match status" value="1"/>
</dbReference>
<comment type="caution">
    <text evidence="12">The sequence shown here is derived from an EMBL/GenBank/DDBJ whole genome shotgun (WGS) entry which is preliminary data.</text>
</comment>
<dbReference type="AlphaFoldDB" id="A0A2H0TEX9"/>
<dbReference type="EMBL" id="PFCN01000035">
    <property type="protein sequence ID" value="PIR70109.1"/>
    <property type="molecule type" value="Genomic_DNA"/>
</dbReference>
<evidence type="ECO:0000259" key="11">
    <source>
        <dbReference type="Pfam" id="PF00266"/>
    </source>
</evidence>
<keyword evidence="6" id="KW-0663">Pyridoxal phosphate</keyword>
<dbReference type="Gene3D" id="1.10.260.50">
    <property type="match status" value="1"/>
</dbReference>
<dbReference type="InterPro" id="IPR015422">
    <property type="entry name" value="PyrdxlP-dep_Trfase_small"/>
</dbReference>
<dbReference type="InterPro" id="IPR020578">
    <property type="entry name" value="Aminotrans_V_PyrdxlP_BS"/>
</dbReference>
<dbReference type="PROSITE" id="PS00595">
    <property type="entry name" value="AA_TRANSFER_CLASS_5"/>
    <property type="match status" value="1"/>
</dbReference>
<feature type="domain" description="Aminotransferase class V" evidence="11">
    <location>
        <begin position="7"/>
        <end position="381"/>
    </location>
</feature>
<evidence type="ECO:0000256" key="10">
    <source>
        <dbReference type="RuleBase" id="RU004504"/>
    </source>
</evidence>
<dbReference type="EC" id="2.8.1.7" evidence="3"/>
<comment type="cofactor">
    <cofactor evidence="1 10">
        <name>pyridoxal 5'-phosphate</name>
        <dbReference type="ChEBI" id="CHEBI:597326"/>
    </cofactor>
</comment>
<evidence type="ECO:0000256" key="7">
    <source>
        <dbReference type="ARBA" id="ARBA00023004"/>
    </source>
</evidence>
<dbReference type="GO" id="GO:0051536">
    <property type="term" value="F:iron-sulfur cluster binding"/>
    <property type="evidence" value="ECO:0007669"/>
    <property type="project" value="UniProtKB-KW"/>
</dbReference>
<comment type="similarity">
    <text evidence="2">Belongs to the class-V pyridoxal-phosphate-dependent aminotransferase family. NifS/IscS subfamily.</text>
</comment>
<keyword evidence="7" id="KW-0408">Iron</keyword>
<evidence type="ECO:0000256" key="9">
    <source>
        <dbReference type="ARBA" id="ARBA00050776"/>
    </source>
</evidence>
<dbReference type="InterPro" id="IPR000192">
    <property type="entry name" value="Aminotrans_V_dom"/>
</dbReference>
<protein>
    <recommendedName>
        <fullName evidence="3">cysteine desulfurase</fullName>
        <ecNumber evidence="3">2.8.1.7</ecNumber>
    </recommendedName>
</protein>
<name>A0A2H0TEX9_9BACT</name>